<protein>
    <recommendedName>
        <fullName evidence="4">PEP-CTERM protein-sorting domain-containing protein</fullName>
    </recommendedName>
</protein>
<evidence type="ECO:0000313" key="2">
    <source>
        <dbReference type="EMBL" id="MDC8758794.1"/>
    </source>
</evidence>
<dbReference type="Proteomes" id="UP001221208">
    <property type="component" value="Unassembled WGS sequence"/>
</dbReference>
<evidence type="ECO:0008006" key="4">
    <source>
        <dbReference type="Google" id="ProtNLM"/>
    </source>
</evidence>
<comment type="caution">
    <text evidence="2">The sequence shown here is derived from an EMBL/GenBank/DDBJ whole genome shotgun (WGS) entry which is preliminary data.</text>
</comment>
<evidence type="ECO:0000256" key="1">
    <source>
        <dbReference type="SAM" id="SignalP"/>
    </source>
</evidence>
<dbReference type="RefSeq" id="WP_273671573.1">
    <property type="nucleotide sequence ID" value="NZ_JAQQXR010000005.1"/>
</dbReference>
<feature type="signal peptide" evidence="1">
    <location>
        <begin position="1"/>
        <end position="19"/>
    </location>
</feature>
<dbReference type="EMBL" id="JAQQXR010000005">
    <property type="protein sequence ID" value="MDC8758794.1"/>
    <property type="molecule type" value="Genomic_DNA"/>
</dbReference>
<feature type="chain" id="PRO_5047412593" description="PEP-CTERM protein-sorting domain-containing protein" evidence="1">
    <location>
        <begin position="20"/>
        <end position="146"/>
    </location>
</feature>
<name>A0ABT5K1I8_9BURK</name>
<sequence length="146" mass="15022">MKLFAFTVAALLACPLASGAPVTPPPALTHQGDTLSVQADGAAPDYIAPLPDFLSPGMYTPPSADTYLASLDGVAAPWASPPAARHRPPANGAARRLDGPRVAASDYSAAQPVPEPSFITMLLIGLCLLVFTTRAEVTEKFAPAPS</sequence>
<organism evidence="2 3">
    <name type="scientific">Janthinobacterium fluminis</name>
    <dbReference type="NCBI Taxonomy" id="2987524"/>
    <lineage>
        <taxon>Bacteria</taxon>
        <taxon>Pseudomonadati</taxon>
        <taxon>Pseudomonadota</taxon>
        <taxon>Betaproteobacteria</taxon>
        <taxon>Burkholderiales</taxon>
        <taxon>Oxalobacteraceae</taxon>
        <taxon>Janthinobacterium</taxon>
    </lineage>
</organism>
<evidence type="ECO:0000313" key="3">
    <source>
        <dbReference type="Proteomes" id="UP001221208"/>
    </source>
</evidence>
<proteinExistence type="predicted"/>
<keyword evidence="1" id="KW-0732">Signal</keyword>
<gene>
    <name evidence="2" type="ORF">OIK44_14510</name>
</gene>
<accession>A0ABT5K1I8</accession>
<keyword evidence="3" id="KW-1185">Reference proteome</keyword>
<reference evidence="2 3" key="1">
    <citation type="submission" date="2022-10" db="EMBL/GenBank/DDBJ databases">
        <title>Janthinobacterium sp. hw3 Genome sequencing.</title>
        <authorList>
            <person name="Park S."/>
        </authorList>
    </citation>
    <scope>NUCLEOTIDE SEQUENCE [LARGE SCALE GENOMIC DNA]</scope>
    <source>
        <strain evidence="3">hw3</strain>
    </source>
</reference>